<evidence type="ECO:0000313" key="4">
    <source>
        <dbReference type="EMBL" id="AUX41296.1"/>
    </source>
</evidence>
<organism evidence="4 5">
    <name type="scientific">Sorangium cellulosum</name>
    <name type="common">Polyangium cellulosum</name>
    <dbReference type="NCBI Taxonomy" id="56"/>
    <lineage>
        <taxon>Bacteria</taxon>
        <taxon>Pseudomonadati</taxon>
        <taxon>Myxococcota</taxon>
        <taxon>Polyangia</taxon>
        <taxon>Polyangiales</taxon>
        <taxon>Polyangiaceae</taxon>
        <taxon>Sorangium</taxon>
    </lineage>
</organism>
<evidence type="ECO:0000256" key="1">
    <source>
        <dbReference type="SAM" id="MobiDB-lite"/>
    </source>
</evidence>
<dbReference type="InterPro" id="IPR054488">
    <property type="entry name" value="ThcOx_dom2"/>
</dbReference>
<dbReference type="CDD" id="cd02142">
    <property type="entry name" value="McbC_SagB-like_oxidoreductase"/>
    <property type="match status" value="1"/>
</dbReference>
<dbReference type="OrthoDB" id="9801593at2"/>
<dbReference type="Proteomes" id="UP000238348">
    <property type="component" value="Chromosome"/>
</dbReference>
<name>A0A2L0EPT1_SORCE</name>
<feature type="region of interest" description="Disordered" evidence="1">
    <location>
        <begin position="1"/>
        <end position="32"/>
    </location>
</feature>
<protein>
    <recommendedName>
        <fullName evidence="6">Nitroreductase domain-containing protein</fullName>
    </recommendedName>
</protein>
<dbReference type="InterPro" id="IPR052544">
    <property type="entry name" value="Bacteriocin_Proc_Enz"/>
</dbReference>
<dbReference type="InterPro" id="IPR029479">
    <property type="entry name" value="Nitroreductase"/>
</dbReference>
<sequence>MGERGEEGERDGRGEQAARGEQSEGGQGSGEPCAVHVVSFRRGVAIAERPDGGIEIRRGEEPAVGIERATPGLRAVVEALAGGGDTERRLLERAAREDGGAGLMEVAHHLARLAQRGLLAYTVAREGRRLATLAGATPEEPAGGARHALSRFAWIRSDGGAWVLESPFGRGRVEIHDAEAAAVCHALAEPRTVEEVLRAARGTGGTGGTSIEAVRAIVGLLLGCGALDGGGRGSEEALAGWTFHDLAFHTRSRQGRHDAPYGATYAHRETLAPSPAVKPRPPGEIVPLHRPDLEALAATDVPFTQVLERRRSIREHGERPIRAEQLGELLYRAARIRRIEERSSGRAYEQTRRPYPSGGACHALELYPVVRTCDGLGPGLYHYRADEHGLSALSGLTREAVALLEGARSAMGASAPPQVLIVVAARFPRVSWVYESIAYATILKDVGGLYQTLYLVASAMDLAACAVGGGDSDLFVRATGLDYLAETSVGEIAVGSRAEDQARR</sequence>
<gene>
    <name evidence="4" type="ORF">SOCE26_027060</name>
</gene>
<dbReference type="PANTHER" id="PTHR43745">
    <property type="entry name" value="NITROREDUCTASE MJ1384-RELATED"/>
    <property type="match status" value="1"/>
</dbReference>
<dbReference type="AlphaFoldDB" id="A0A2L0EPT1"/>
<dbReference type="Pfam" id="PF00881">
    <property type="entry name" value="Nitroreductase"/>
    <property type="match status" value="1"/>
</dbReference>
<evidence type="ECO:0000259" key="2">
    <source>
        <dbReference type="Pfam" id="PF00881"/>
    </source>
</evidence>
<dbReference type="EMBL" id="CP012673">
    <property type="protein sequence ID" value="AUX41296.1"/>
    <property type="molecule type" value="Genomic_DNA"/>
</dbReference>
<accession>A0A2L0EPT1</accession>
<evidence type="ECO:0008006" key="6">
    <source>
        <dbReference type="Google" id="ProtNLM"/>
    </source>
</evidence>
<feature type="domain" description="Cyanobactin oxidase ThcOx second" evidence="3">
    <location>
        <begin position="148"/>
        <end position="258"/>
    </location>
</feature>
<dbReference type="InterPro" id="IPR000415">
    <property type="entry name" value="Nitroreductase-like"/>
</dbReference>
<reference evidence="4 5" key="1">
    <citation type="submission" date="2015-09" db="EMBL/GenBank/DDBJ databases">
        <title>Sorangium comparison.</title>
        <authorList>
            <person name="Zaburannyi N."/>
            <person name="Bunk B."/>
            <person name="Overmann J."/>
            <person name="Mueller R."/>
        </authorList>
    </citation>
    <scope>NUCLEOTIDE SEQUENCE [LARGE SCALE GENOMIC DNA]</scope>
    <source>
        <strain evidence="4 5">So ce26</strain>
    </source>
</reference>
<evidence type="ECO:0000259" key="3">
    <source>
        <dbReference type="Pfam" id="PF22767"/>
    </source>
</evidence>
<dbReference type="Pfam" id="PF22767">
    <property type="entry name" value="ThcOx"/>
    <property type="match status" value="1"/>
</dbReference>
<proteinExistence type="predicted"/>
<feature type="compositionally biased region" description="Basic and acidic residues" evidence="1">
    <location>
        <begin position="1"/>
        <end position="22"/>
    </location>
</feature>
<dbReference type="PANTHER" id="PTHR43745:SF2">
    <property type="entry name" value="NITROREDUCTASE MJ1384-RELATED"/>
    <property type="match status" value="1"/>
</dbReference>
<dbReference type="GO" id="GO:0016491">
    <property type="term" value="F:oxidoreductase activity"/>
    <property type="evidence" value="ECO:0007669"/>
    <property type="project" value="InterPro"/>
</dbReference>
<dbReference type="InterPro" id="IPR020051">
    <property type="entry name" value="SagB-type_dehydrogenase"/>
</dbReference>
<feature type="domain" description="Nitroreductase" evidence="2">
    <location>
        <begin position="308"/>
        <end position="495"/>
    </location>
</feature>
<dbReference type="Gene3D" id="3.40.109.10">
    <property type="entry name" value="NADH Oxidase"/>
    <property type="match status" value="1"/>
</dbReference>
<evidence type="ECO:0000313" key="5">
    <source>
        <dbReference type="Proteomes" id="UP000238348"/>
    </source>
</evidence>
<dbReference type="NCBIfam" id="TIGR03605">
    <property type="entry name" value="antibiot_sagB"/>
    <property type="match status" value="1"/>
</dbReference>
<dbReference type="SUPFAM" id="SSF55469">
    <property type="entry name" value="FMN-dependent nitroreductase-like"/>
    <property type="match status" value="1"/>
</dbReference>
<dbReference type="RefSeq" id="WP_104979384.1">
    <property type="nucleotide sequence ID" value="NZ_CP012673.1"/>
</dbReference>